<keyword evidence="3" id="KW-1185">Reference proteome</keyword>
<gene>
    <name evidence="2" type="ORF">Pmani_033975</name>
</gene>
<feature type="region of interest" description="Disordered" evidence="1">
    <location>
        <begin position="42"/>
        <end position="102"/>
    </location>
</feature>
<dbReference type="Proteomes" id="UP001292094">
    <property type="component" value="Unassembled WGS sequence"/>
</dbReference>
<feature type="compositionally biased region" description="Basic and acidic residues" evidence="1">
    <location>
        <begin position="79"/>
        <end position="102"/>
    </location>
</feature>
<reference evidence="2" key="1">
    <citation type="submission" date="2023-11" db="EMBL/GenBank/DDBJ databases">
        <title>Genome assemblies of two species of porcelain crab, Petrolisthes cinctipes and Petrolisthes manimaculis (Anomura: Porcellanidae).</title>
        <authorList>
            <person name="Angst P."/>
        </authorList>
    </citation>
    <scope>NUCLEOTIDE SEQUENCE</scope>
    <source>
        <strain evidence="2">PB745_02</strain>
        <tissue evidence="2">Gill</tissue>
    </source>
</reference>
<name>A0AAE1TS29_9EUCA</name>
<proteinExistence type="predicted"/>
<accession>A0AAE1TS29</accession>
<comment type="caution">
    <text evidence="2">The sequence shown here is derived from an EMBL/GenBank/DDBJ whole genome shotgun (WGS) entry which is preliminary data.</text>
</comment>
<sequence>MVAPYEVGIALRSYVNVPHSRGIRYKTTKILTLNLIPHQFPTEHHQHISTSGQHSSSLQQGTTLQQGESEGRTVCSSEGNKRLVESSKRKFSEVGKESKTFK</sequence>
<evidence type="ECO:0000313" key="2">
    <source>
        <dbReference type="EMBL" id="KAK4293314.1"/>
    </source>
</evidence>
<evidence type="ECO:0000313" key="3">
    <source>
        <dbReference type="Proteomes" id="UP001292094"/>
    </source>
</evidence>
<organism evidence="2 3">
    <name type="scientific">Petrolisthes manimaculis</name>
    <dbReference type="NCBI Taxonomy" id="1843537"/>
    <lineage>
        <taxon>Eukaryota</taxon>
        <taxon>Metazoa</taxon>
        <taxon>Ecdysozoa</taxon>
        <taxon>Arthropoda</taxon>
        <taxon>Crustacea</taxon>
        <taxon>Multicrustacea</taxon>
        <taxon>Malacostraca</taxon>
        <taxon>Eumalacostraca</taxon>
        <taxon>Eucarida</taxon>
        <taxon>Decapoda</taxon>
        <taxon>Pleocyemata</taxon>
        <taxon>Anomura</taxon>
        <taxon>Galatheoidea</taxon>
        <taxon>Porcellanidae</taxon>
        <taxon>Petrolisthes</taxon>
    </lineage>
</organism>
<dbReference type="AlphaFoldDB" id="A0AAE1TS29"/>
<dbReference type="EMBL" id="JAWZYT010004582">
    <property type="protein sequence ID" value="KAK4293314.1"/>
    <property type="molecule type" value="Genomic_DNA"/>
</dbReference>
<evidence type="ECO:0000256" key="1">
    <source>
        <dbReference type="SAM" id="MobiDB-lite"/>
    </source>
</evidence>
<feature type="compositionally biased region" description="Low complexity" evidence="1">
    <location>
        <begin position="48"/>
        <end position="68"/>
    </location>
</feature>
<protein>
    <submittedName>
        <fullName evidence="2">Uncharacterized protein</fullName>
    </submittedName>
</protein>